<sequence>MFCLLQGRPSTFAVFLQTSGHQEGQSPHVPLRPPVQPLNNLTLFAACHSSLTFSCRPLAAICPAGWLSFSGSCYWLRVKKWQDAEAHCVKEQAHLASFHSQEELSFITAHMPGAAWVGLNDISVEGQFVYTDGTPADFLPWAPSQPDNWQNEDCVQLRGMNDYEPGKFSDDSCTSTKEFICKKESIEGFRSNLAQTYIWTRG</sequence>
<dbReference type="SMART" id="SM00034">
    <property type="entry name" value="CLECT"/>
    <property type="match status" value="1"/>
</dbReference>
<dbReference type="SUPFAM" id="SSF56436">
    <property type="entry name" value="C-type lectin-like"/>
    <property type="match status" value="1"/>
</dbReference>
<dbReference type="Proteomes" id="UP000261620">
    <property type="component" value="Unplaced"/>
</dbReference>
<dbReference type="PANTHER" id="PTHR22803">
    <property type="entry name" value="MANNOSE, PHOSPHOLIPASE, LECTIN RECEPTOR RELATED"/>
    <property type="match status" value="1"/>
</dbReference>
<keyword evidence="3" id="KW-1185">Reference proteome</keyword>
<organism evidence="2 3">
    <name type="scientific">Mola mola</name>
    <name type="common">Ocean sunfish</name>
    <name type="synonym">Tetraodon mola</name>
    <dbReference type="NCBI Taxonomy" id="94237"/>
    <lineage>
        <taxon>Eukaryota</taxon>
        <taxon>Metazoa</taxon>
        <taxon>Chordata</taxon>
        <taxon>Craniata</taxon>
        <taxon>Vertebrata</taxon>
        <taxon>Euteleostomi</taxon>
        <taxon>Actinopterygii</taxon>
        <taxon>Neopterygii</taxon>
        <taxon>Teleostei</taxon>
        <taxon>Neoteleostei</taxon>
        <taxon>Acanthomorphata</taxon>
        <taxon>Eupercaria</taxon>
        <taxon>Tetraodontiformes</taxon>
        <taxon>Molidae</taxon>
        <taxon>Mola</taxon>
    </lineage>
</organism>
<feature type="domain" description="C-type lectin" evidence="1">
    <location>
        <begin position="69"/>
        <end position="182"/>
    </location>
</feature>
<dbReference type="STRING" id="94237.ENSMMOP00000002483"/>
<dbReference type="InterPro" id="IPR016186">
    <property type="entry name" value="C-type_lectin-like/link_sf"/>
</dbReference>
<reference evidence="2" key="2">
    <citation type="submission" date="2025-09" db="UniProtKB">
        <authorList>
            <consortium name="Ensembl"/>
        </authorList>
    </citation>
    <scope>IDENTIFICATION</scope>
</reference>
<reference evidence="2" key="1">
    <citation type="submission" date="2025-08" db="UniProtKB">
        <authorList>
            <consortium name="Ensembl"/>
        </authorList>
    </citation>
    <scope>IDENTIFICATION</scope>
</reference>
<dbReference type="AlphaFoldDB" id="A0A3Q3VNV6"/>
<protein>
    <recommendedName>
        <fullName evidence="1">C-type lectin domain-containing protein</fullName>
    </recommendedName>
</protein>
<dbReference type="Pfam" id="PF00059">
    <property type="entry name" value="Lectin_C"/>
    <property type="match status" value="1"/>
</dbReference>
<evidence type="ECO:0000259" key="1">
    <source>
        <dbReference type="PROSITE" id="PS50041"/>
    </source>
</evidence>
<evidence type="ECO:0000313" key="3">
    <source>
        <dbReference type="Proteomes" id="UP000261620"/>
    </source>
</evidence>
<dbReference type="InterPro" id="IPR016187">
    <property type="entry name" value="CTDL_fold"/>
</dbReference>
<name>A0A3Q3VNV6_MOLML</name>
<accession>A0A3Q3VNV6</accession>
<dbReference type="Ensembl" id="ENSMMOT00000002524.1">
    <property type="protein sequence ID" value="ENSMMOP00000002483.1"/>
    <property type="gene ID" value="ENSMMOG00000002015.1"/>
</dbReference>
<dbReference type="InterPro" id="IPR001304">
    <property type="entry name" value="C-type_lectin-like"/>
</dbReference>
<dbReference type="Gene3D" id="3.10.100.10">
    <property type="entry name" value="Mannose-Binding Protein A, subunit A"/>
    <property type="match status" value="1"/>
</dbReference>
<dbReference type="PROSITE" id="PS50041">
    <property type="entry name" value="C_TYPE_LECTIN_2"/>
    <property type="match status" value="1"/>
</dbReference>
<evidence type="ECO:0000313" key="2">
    <source>
        <dbReference type="Ensembl" id="ENSMMOP00000002483.1"/>
    </source>
</evidence>
<proteinExistence type="predicted"/>
<dbReference type="InterPro" id="IPR050111">
    <property type="entry name" value="C-type_lectin/snaclec_domain"/>
</dbReference>